<organism evidence="1 2">
    <name type="scientific">Nocardia xishanensis</name>
    <dbReference type="NCBI Taxonomy" id="238964"/>
    <lineage>
        <taxon>Bacteria</taxon>
        <taxon>Bacillati</taxon>
        <taxon>Actinomycetota</taxon>
        <taxon>Actinomycetes</taxon>
        <taxon>Mycobacteriales</taxon>
        <taxon>Nocardiaceae</taxon>
        <taxon>Nocardia</taxon>
    </lineage>
</organism>
<dbReference type="Proteomes" id="UP001611415">
    <property type="component" value="Unassembled WGS sequence"/>
</dbReference>
<dbReference type="RefSeq" id="WP_357401740.1">
    <property type="nucleotide sequence ID" value="NZ_JBEYCD010000003.1"/>
</dbReference>
<accession>A0ABW7XAC4</accession>
<name>A0ABW7XAC4_9NOCA</name>
<protein>
    <submittedName>
        <fullName evidence="1">Uncharacterized protein</fullName>
    </submittedName>
</protein>
<evidence type="ECO:0000313" key="2">
    <source>
        <dbReference type="Proteomes" id="UP001611415"/>
    </source>
</evidence>
<keyword evidence="2" id="KW-1185">Reference proteome</keyword>
<dbReference type="EMBL" id="JBIRYO010000033">
    <property type="protein sequence ID" value="MFI2478086.1"/>
    <property type="molecule type" value="Genomic_DNA"/>
</dbReference>
<sequence>MNKQTMPRDPVRHQRQVRAEPAWIVAEHTDGALVVAVGIVCIVVRPWEIDSSGRYLVAPDDLAVIRVDSVLMQPGFEPRDTPAPGDLLGAGHLAELRRNADQWRAEAFWGFEQ</sequence>
<reference evidence="1 2" key="1">
    <citation type="submission" date="2024-10" db="EMBL/GenBank/DDBJ databases">
        <title>The Natural Products Discovery Center: Release of the First 8490 Sequenced Strains for Exploring Actinobacteria Biosynthetic Diversity.</title>
        <authorList>
            <person name="Kalkreuter E."/>
            <person name="Kautsar S.A."/>
            <person name="Yang D."/>
            <person name="Bader C.D."/>
            <person name="Teijaro C.N."/>
            <person name="Fluegel L."/>
            <person name="Davis C.M."/>
            <person name="Simpson J.R."/>
            <person name="Lauterbach L."/>
            <person name="Steele A.D."/>
            <person name="Gui C."/>
            <person name="Meng S."/>
            <person name="Li G."/>
            <person name="Viehrig K."/>
            <person name="Ye F."/>
            <person name="Su P."/>
            <person name="Kiefer A.F."/>
            <person name="Nichols A."/>
            <person name="Cepeda A.J."/>
            <person name="Yan W."/>
            <person name="Fan B."/>
            <person name="Jiang Y."/>
            <person name="Adhikari A."/>
            <person name="Zheng C.-J."/>
            <person name="Schuster L."/>
            <person name="Cowan T.M."/>
            <person name="Smanski M.J."/>
            <person name="Chevrette M.G."/>
            <person name="De Carvalho L.P.S."/>
            <person name="Shen B."/>
        </authorList>
    </citation>
    <scope>NUCLEOTIDE SEQUENCE [LARGE SCALE GENOMIC DNA]</scope>
    <source>
        <strain evidence="1 2">NPDC019275</strain>
    </source>
</reference>
<evidence type="ECO:0000313" key="1">
    <source>
        <dbReference type="EMBL" id="MFI2478086.1"/>
    </source>
</evidence>
<proteinExistence type="predicted"/>
<gene>
    <name evidence="1" type="ORF">ACH49W_32400</name>
</gene>
<comment type="caution">
    <text evidence="1">The sequence shown here is derived from an EMBL/GenBank/DDBJ whole genome shotgun (WGS) entry which is preliminary data.</text>
</comment>